<keyword evidence="3" id="KW-0804">Transcription</keyword>
<sequence>MPESEASRSGRATMDDVAKLAGVSKSTVSRIIGRNVGAIQISPRTVEKVWEAARQLDYQPNAAARALGRQRTDTIAVVVPSGSPGHHERRFSNLKISEALSGIDRATSTRGYNVILQITAGDPFDDPRHRQVWASGAVDGILWCWEPLRDVEQLPLPVVAVNAVAASAGRGEIGVVNTDDHPGSTLALQHLARLGHTRVAHIAGPADNWNATERRRAYDDFCAAAGWEPVVESGDGFEDTGISAIGRLLSRDDPPTAVFVGGDRMAIGVLAEARSRGVRVPDDLAVIGADGMDFIRFATPRLTTVAMMMYEAARDAANMLMDLIEDRTAEPQQRFASTQLIVLDSCGFRRTYPEHPEETVARNPEELDLLHKRAAEAHERG</sequence>
<dbReference type="PROSITE" id="PS50932">
    <property type="entry name" value="HTH_LACI_2"/>
    <property type="match status" value="1"/>
</dbReference>
<dbReference type="Pfam" id="PF00356">
    <property type="entry name" value="LacI"/>
    <property type="match status" value="1"/>
</dbReference>
<dbReference type="PRINTS" id="PR00036">
    <property type="entry name" value="HTHLACI"/>
</dbReference>
<proteinExistence type="predicted"/>
<dbReference type="GO" id="GO:0003677">
    <property type="term" value="F:DNA binding"/>
    <property type="evidence" value="ECO:0007669"/>
    <property type="project" value="UniProtKB-KW"/>
</dbReference>
<gene>
    <name evidence="5" type="ORF">ACFOUW_22610</name>
</gene>
<feature type="domain" description="HTH lacI-type" evidence="4">
    <location>
        <begin position="12"/>
        <end position="69"/>
    </location>
</feature>
<keyword evidence="1" id="KW-0805">Transcription regulation</keyword>
<evidence type="ECO:0000256" key="1">
    <source>
        <dbReference type="ARBA" id="ARBA00023015"/>
    </source>
</evidence>
<dbReference type="Gene3D" id="1.10.260.40">
    <property type="entry name" value="lambda repressor-like DNA-binding domains"/>
    <property type="match status" value="1"/>
</dbReference>
<keyword evidence="2 5" id="KW-0238">DNA-binding</keyword>
<evidence type="ECO:0000313" key="5">
    <source>
        <dbReference type="EMBL" id="MFC3763647.1"/>
    </source>
</evidence>
<dbReference type="RefSeq" id="WP_205118523.1">
    <property type="nucleotide sequence ID" value="NZ_JAFBCM010000001.1"/>
</dbReference>
<dbReference type="PANTHER" id="PTHR30146:SF155">
    <property type="entry name" value="ALANINE RACEMASE"/>
    <property type="match status" value="1"/>
</dbReference>
<evidence type="ECO:0000256" key="2">
    <source>
        <dbReference type="ARBA" id="ARBA00023125"/>
    </source>
</evidence>
<dbReference type="InterPro" id="IPR000843">
    <property type="entry name" value="HTH_LacI"/>
</dbReference>
<evidence type="ECO:0000256" key="3">
    <source>
        <dbReference type="ARBA" id="ARBA00023163"/>
    </source>
</evidence>
<evidence type="ECO:0000313" key="6">
    <source>
        <dbReference type="Proteomes" id="UP001595699"/>
    </source>
</evidence>
<dbReference type="InterPro" id="IPR010982">
    <property type="entry name" value="Lambda_DNA-bd_dom_sf"/>
</dbReference>
<dbReference type="CDD" id="cd06267">
    <property type="entry name" value="PBP1_LacI_sugar_binding-like"/>
    <property type="match status" value="1"/>
</dbReference>
<dbReference type="PROSITE" id="PS00356">
    <property type="entry name" value="HTH_LACI_1"/>
    <property type="match status" value="1"/>
</dbReference>
<dbReference type="Gene3D" id="3.40.50.2300">
    <property type="match status" value="2"/>
</dbReference>
<name>A0ABV7YGA6_9ACTN</name>
<dbReference type="InterPro" id="IPR046335">
    <property type="entry name" value="LacI/GalR-like_sensor"/>
</dbReference>
<dbReference type="SUPFAM" id="SSF47413">
    <property type="entry name" value="lambda repressor-like DNA-binding domains"/>
    <property type="match status" value="1"/>
</dbReference>
<dbReference type="PANTHER" id="PTHR30146">
    <property type="entry name" value="LACI-RELATED TRANSCRIPTIONAL REPRESSOR"/>
    <property type="match status" value="1"/>
</dbReference>
<dbReference type="CDD" id="cd01392">
    <property type="entry name" value="HTH_LacI"/>
    <property type="match status" value="1"/>
</dbReference>
<accession>A0ABV7YGA6</accession>
<dbReference type="SMART" id="SM00354">
    <property type="entry name" value="HTH_LACI"/>
    <property type="match status" value="1"/>
</dbReference>
<dbReference type="SUPFAM" id="SSF53822">
    <property type="entry name" value="Periplasmic binding protein-like I"/>
    <property type="match status" value="1"/>
</dbReference>
<protein>
    <submittedName>
        <fullName evidence="5">LacI family DNA-binding transcriptional regulator</fullName>
    </submittedName>
</protein>
<comment type="caution">
    <text evidence="5">The sequence shown here is derived from an EMBL/GenBank/DDBJ whole genome shotgun (WGS) entry which is preliminary data.</text>
</comment>
<dbReference type="InterPro" id="IPR028082">
    <property type="entry name" value="Peripla_BP_I"/>
</dbReference>
<dbReference type="Pfam" id="PF13377">
    <property type="entry name" value="Peripla_BP_3"/>
    <property type="match status" value="1"/>
</dbReference>
<evidence type="ECO:0000259" key="4">
    <source>
        <dbReference type="PROSITE" id="PS50932"/>
    </source>
</evidence>
<dbReference type="Proteomes" id="UP001595699">
    <property type="component" value="Unassembled WGS sequence"/>
</dbReference>
<reference evidence="6" key="1">
    <citation type="journal article" date="2019" name="Int. J. Syst. Evol. Microbiol.">
        <title>The Global Catalogue of Microorganisms (GCM) 10K type strain sequencing project: providing services to taxonomists for standard genome sequencing and annotation.</title>
        <authorList>
            <consortium name="The Broad Institute Genomics Platform"/>
            <consortium name="The Broad Institute Genome Sequencing Center for Infectious Disease"/>
            <person name="Wu L."/>
            <person name="Ma J."/>
        </authorList>
    </citation>
    <scope>NUCLEOTIDE SEQUENCE [LARGE SCALE GENOMIC DNA]</scope>
    <source>
        <strain evidence="6">CGMCC 4.7241</strain>
    </source>
</reference>
<dbReference type="EMBL" id="JBHRZH010000020">
    <property type="protein sequence ID" value="MFC3763647.1"/>
    <property type="molecule type" value="Genomic_DNA"/>
</dbReference>
<keyword evidence="6" id="KW-1185">Reference proteome</keyword>
<organism evidence="5 6">
    <name type="scientific">Tenggerimyces flavus</name>
    <dbReference type="NCBI Taxonomy" id="1708749"/>
    <lineage>
        <taxon>Bacteria</taxon>
        <taxon>Bacillati</taxon>
        <taxon>Actinomycetota</taxon>
        <taxon>Actinomycetes</taxon>
        <taxon>Propionibacteriales</taxon>
        <taxon>Nocardioidaceae</taxon>
        <taxon>Tenggerimyces</taxon>
    </lineage>
</organism>